<evidence type="ECO:0000313" key="2">
    <source>
        <dbReference type="EMBL" id="SLM18811.1"/>
    </source>
</evidence>
<dbReference type="InterPro" id="IPR005137">
    <property type="entry name" value="BtpA"/>
</dbReference>
<dbReference type="AlphaFoldDB" id="A0A3P3XR66"/>
<dbReference type="NCBIfam" id="TIGR00259">
    <property type="entry name" value="thylakoid_BtpA"/>
    <property type="match status" value="1"/>
</dbReference>
<dbReference type="PANTHER" id="PTHR21381">
    <property type="entry name" value="ZGC:162297"/>
    <property type="match status" value="1"/>
</dbReference>
<dbReference type="Pfam" id="PF03437">
    <property type="entry name" value="BtpA"/>
    <property type="match status" value="1"/>
</dbReference>
<comment type="similarity">
    <text evidence="1">Belongs to the BtpA family.</text>
</comment>
<protein>
    <recommendedName>
        <fullName evidence="3">Photosystem I assembly BtpA</fullName>
    </recommendedName>
</protein>
<reference evidence="2" key="1">
    <citation type="submission" date="2017-02" db="EMBL/GenBank/DDBJ databases">
        <authorList>
            <person name="Regsiter A."/>
            <person name="William W."/>
        </authorList>
    </citation>
    <scope>NUCLEOTIDE SEQUENCE</scope>
    <source>
        <strain evidence="2">BdmA 4</strain>
    </source>
</reference>
<sequence>MSKILDRMHAGEKIAIGMVQLTSLPGSSTFRGGSLKTMIADALGEAMALEKAGFDSVMIQNLGDLPVDHKVSAPQLAWVSRIVFEVANKVSIPIGLNLMENDAEAMISISSAAGLDFVRLKVFIGVMVTPFGLVEGCAHIANKTRNLVDASDVAIFADVHDRTGINLGGREIDPDIREAIDLGHADGLVLTGMDYGESMEFIAKAKRKFLRTPVLLGGGCNEDNLANTLKLADGVIVSSALKDTNSAFGKINSEKAKRFMDLFKKMG</sequence>
<dbReference type="SUPFAM" id="SSF51366">
    <property type="entry name" value="Ribulose-phoshate binding barrel"/>
    <property type="match status" value="1"/>
</dbReference>
<organism evidence="2">
    <name type="scientific">uncultured spirochete</name>
    <dbReference type="NCBI Taxonomy" id="156406"/>
    <lineage>
        <taxon>Bacteria</taxon>
        <taxon>Pseudomonadati</taxon>
        <taxon>Spirochaetota</taxon>
        <taxon>Spirochaetia</taxon>
        <taxon>Spirochaetales</taxon>
        <taxon>environmental samples</taxon>
    </lineage>
</organism>
<dbReference type="EMBL" id="FWDO01000005">
    <property type="protein sequence ID" value="SLM18811.1"/>
    <property type="molecule type" value="Genomic_DNA"/>
</dbReference>
<accession>A0A3P3XR66</accession>
<proteinExistence type="inferred from homology"/>
<dbReference type="InterPro" id="IPR011060">
    <property type="entry name" value="RibuloseP-bd_barrel"/>
</dbReference>
<dbReference type="PIRSF" id="PIRSF005956">
    <property type="entry name" value="BtpA"/>
    <property type="match status" value="1"/>
</dbReference>
<evidence type="ECO:0008006" key="3">
    <source>
        <dbReference type="Google" id="ProtNLM"/>
    </source>
</evidence>
<gene>
    <name evidence="2" type="ORF">SPIRO4BDMA_50326</name>
</gene>
<dbReference type="PANTHER" id="PTHR21381:SF3">
    <property type="entry name" value="SGC REGION PROTEIN SGCQ-RELATED"/>
    <property type="match status" value="1"/>
</dbReference>
<evidence type="ECO:0000256" key="1">
    <source>
        <dbReference type="ARBA" id="ARBA00006007"/>
    </source>
</evidence>
<name>A0A3P3XR66_9SPIR</name>